<dbReference type="AlphaFoldDB" id="A0A5C5ZPG4"/>
<proteinExistence type="inferred from homology"/>
<keyword evidence="4" id="KW-0146">Chitin degradation</keyword>
<reference evidence="10 11" key="1">
    <citation type="submission" date="2019-02" db="EMBL/GenBank/DDBJ databases">
        <title>Deep-cultivation of Planctomycetes and their phenomic and genomic characterization uncovers novel biology.</title>
        <authorList>
            <person name="Wiegand S."/>
            <person name="Jogler M."/>
            <person name="Boedeker C."/>
            <person name="Pinto D."/>
            <person name="Vollmers J."/>
            <person name="Rivas-Marin E."/>
            <person name="Kohn T."/>
            <person name="Peeters S.H."/>
            <person name="Heuer A."/>
            <person name="Rast P."/>
            <person name="Oberbeckmann S."/>
            <person name="Bunk B."/>
            <person name="Jeske O."/>
            <person name="Meyerdierks A."/>
            <person name="Storesund J.E."/>
            <person name="Kallscheuer N."/>
            <person name="Luecker S."/>
            <person name="Lage O.M."/>
            <person name="Pohl T."/>
            <person name="Merkel B.J."/>
            <person name="Hornburger P."/>
            <person name="Mueller R.-W."/>
            <person name="Bruemmer F."/>
            <person name="Labrenz M."/>
            <person name="Spormann A.M."/>
            <person name="Op Den Camp H."/>
            <person name="Overmann J."/>
            <person name="Amann R."/>
            <person name="Jetten M.S.M."/>
            <person name="Mascher T."/>
            <person name="Medema M.H."/>
            <person name="Devos D.P."/>
            <person name="Kaster A.-K."/>
            <person name="Ovreas L."/>
            <person name="Rohde M."/>
            <person name="Galperin M.Y."/>
            <person name="Jogler C."/>
        </authorList>
    </citation>
    <scope>NUCLEOTIDE SEQUENCE [LARGE SCALE GENOMIC DNA]</scope>
    <source>
        <strain evidence="10 11">Mal64</strain>
    </source>
</reference>
<comment type="similarity">
    <text evidence="7">Belongs to the glycosyl hydrolase 18 family.</text>
</comment>
<evidence type="ECO:0000256" key="1">
    <source>
        <dbReference type="ARBA" id="ARBA00000822"/>
    </source>
</evidence>
<keyword evidence="3 6" id="KW-0378">Hydrolase</keyword>
<keyword evidence="4" id="KW-0624">Polysaccharide degradation</keyword>
<keyword evidence="4" id="KW-0119">Carbohydrate metabolism</keyword>
<evidence type="ECO:0000256" key="3">
    <source>
        <dbReference type="ARBA" id="ARBA00022801"/>
    </source>
</evidence>
<dbReference type="InterPro" id="IPR050314">
    <property type="entry name" value="Glycosyl_Hydrlase_18"/>
</dbReference>
<dbReference type="GO" id="GO:0005975">
    <property type="term" value="P:carbohydrate metabolic process"/>
    <property type="evidence" value="ECO:0007669"/>
    <property type="project" value="InterPro"/>
</dbReference>
<dbReference type="EMBL" id="SJPQ01000002">
    <property type="protein sequence ID" value="TWT88671.1"/>
    <property type="molecule type" value="Genomic_DNA"/>
</dbReference>
<accession>A0A5C5ZPG4</accession>
<feature type="chain" id="PRO_5023135591" description="chitinase" evidence="8">
    <location>
        <begin position="23"/>
        <end position="367"/>
    </location>
</feature>
<evidence type="ECO:0000256" key="7">
    <source>
        <dbReference type="RuleBase" id="RU004453"/>
    </source>
</evidence>
<dbReference type="Gene3D" id="3.20.20.80">
    <property type="entry name" value="Glycosidases"/>
    <property type="match status" value="1"/>
</dbReference>
<evidence type="ECO:0000256" key="5">
    <source>
        <dbReference type="ARBA" id="ARBA00023295"/>
    </source>
</evidence>
<keyword evidence="11" id="KW-1185">Reference proteome</keyword>
<dbReference type="InterPro" id="IPR017853">
    <property type="entry name" value="GH"/>
</dbReference>
<dbReference type="SMART" id="SM00636">
    <property type="entry name" value="Glyco_18"/>
    <property type="match status" value="1"/>
</dbReference>
<dbReference type="Pfam" id="PF00704">
    <property type="entry name" value="Glyco_hydro_18"/>
    <property type="match status" value="1"/>
</dbReference>
<gene>
    <name evidence="10" type="primary">chiB</name>
    <name evidence="10" type="ORF">Mal64_21580</name>
</gene>
<organism evidence="10 11">
    <name type="scientific">Pseudobythopirellula maris</name>
    <dbReference type="NCBI Taxonomy" id="2527991"/>
    <lineage>
        <taxon>Bacteria</taxon>
        <taxon>Pseudomonadati</taxon>
        <taxon>Planctomycetota</taxon>
        <taxon>Planctomycetia</taxon>
        <taxon>Pirellulales</taxon>
        <taxon>Lacipirellulaceae</taxon>
        <taxon>Pseudobythopirellula</taxon>
    </lineage>
</organism>
<evidence type="ECO:0000256" key="6">
    <source>
        <dbReference type="RuleBase" id="RU000489"/>
    </source>
</evidence>
<feature type="domain" description="GH18" evidence="9">
    <location>
        <begin position="26"/>
        <end position="367"/>
    </location>
</feature>
<dbReference type="SUPFAM" id="SSF51445">
    <property type="entry name" value="(Trans)glycosidases"/>
    <property type="match status" value="1"/>
</dbReference>
<dbReference type="GO" id="GO:0006032">
    <property type="term" value="P:chitin catabolic process"/>
    <property type="evidence" value="ECO:0007669"/>
    <property type="project" value="UniProtKB-KW"/>
</dbReference>
<name>A0A5C5ZPG4_9BACT</name>
<evidence type="ECO:0000259" key="9">
    <source>
        <dbReference type="PROSITE" id="PS51910"/>
    </source>
</evidence>
<keyword evidence="8" id="KW-0732">Signal</keyword>
<evidence type="ECO:0000256" key="8">
    <source>
        <dbReference type="SAM" id="SignalP"/>
    </source>
</evidence>
<comment type="catalytic activity">
    <reaction evidence="1">
        <text>Random endo-hydrolysis of N-acetyl-beta-D-glucosaminide (1-&gt;4)-beta-linkages in chitin and chitodextrins.</text>
        <dbReference type="EC" id="3.2.1.14"/>
    </reaction>
</comment>
<dbReference type="PROSITE" id="PS51910">
    <property type="entry name" value="GH18_2"/>
    <property type="match status" value="1"/>
</dbReference>
<evidence type="ECO:0000313" key="10">
    <source>
        <dbReference type="EMBL" id="TWT88671.1"/>
    </source>
</evidence>
<dbReference type="OrthoDB" id="9812811at2"/>
<protein>
    <recommendedName>
        <fullName evidence="2">chitinase</fullName>
        <ecNumber evidence="2">3.2.1.14</ecNumber>
    </recommendedName>
</protein>
<dbReference type="PANTHER" id="PTHR11177:SF317">
    <property type="entry name" value="CHITINASE 12-RELATED"/>
    <property type="match status" value="1"/>
</dbReference>
<dbReference type="EC" id="3.2.1.14" evidence="2"/>
<dbReference type="PANTHER" id="PTHR11177">
    <property type="entry name" value="CHITINASE"/>
    <property type="match status" value="1"/>
</dbReference>
<dbReference type="PROSITE" id="PS01095">
    <property type="entry name" value="GH18_1"/>
    <property type="match status" value="1"/>
</dbReference>
<dbReference type="Proteomes" id="UP000315440">
    <property type="component" value="Unassembled WGS sequence"/>
</dbReference>
<dbReference type="GO" id="GO:0008061">
    <property type="term" value="F:chitin binding"/>
    <property type="evidence" value="ECO:0007669"/>
    <property type="project" value="InterPro"/>
</dbReference>
<dbReference type="InterPro" id="IPR011583">
    <property type="entry name" value="Chitinase_II/V-like_cat"/>
</dbReference>
<keyword evidence="5 6" id="KW-0326">Glycosidase</keyword>
<evidence type="ECO:0000256" key="2">
    <source>
        <dbReference type="ARBA" id="ARBA00012729"/>
    </source>
</evidence>
<evidence type="ECO:0000256" key="4">
    <source>
        <dbReference type="ARBA" id="ARBA00023024"/>
    </source>
</evidence>
<dbReference type="InterPro" id="IPR029070">
    <property type="entry name" value="Chitinase_insertion_sf"/>
</dbReference>
<comment type="caution">
    <text evidence="10">The sequence shown here is derived from an EMBL/GenBank/DDBJ whole genome shotgun (WGS) entry which is preliminary data.</text>
</comment>
<dbReference type="GO" id="GO:0008843">
    <property type="term" value="F:endochitinase activity"/>
    <property type="evidence" value="ECO:0007669"/>
    <property type="project" value="UniProtKB-EC"/>
</dbReference>
<dbReference type="Gene3D" id="3.10.50.10">
    <property type="match status" value="1"/>
</dbReference>
<dbReference type="RefSeq" id="WP_146399922.1">
    <property type="nucleotide sequence ID" value="NZ_SJPQ01000002.1"/>
</dbReference>
<dbReference type="InterPro" id="IPR001579">
    <property type="entry name" value="Glyco_hydro_18_chit_AS"/>
</dbReference>
<feature type="signal peptide" evidence="8">
    <location>
        <begin position="1"/>
        <end position="22"/>
    </location>
</feature>
<sequence length="367" mass="40297" precursor="true">MRRLTSVVLLVLASILPEAAAAAPPRVMVGYYATYGDLPVEQLPFDELTHVCHAFLRTDAKGELVTTDAMPNPSLCDAAHEHGVKVLVTLGGGLTVQGLELVSKDPAKLQGYADRVVQLVRDNGYDGVDLDWEFPRDAATRAGHAALVAALREGLDAAADDADREAPYLLTAMVSPTAFFGQWIDAKAITPHVDWLAVMAYDLSGEWSRFAGHPAPLFASPRDPEADERSVAGAMRYWRDTRGVPAEKLVMGLPMYGRLLPVAEPYDRLDPAKAEDHRAVGYAEIRELVGKGWPSEWDNDSQAPWLQAIEGRSEVIGYDDPASVAKKAAWSQEQSLRGMHFWALHQDRMPDGKHWLLRAANKAWPAE</sequence>
<dbReference type="InterPro" id="IPR001223">
    <property type="entry name" value="Glyco_hydro18_cat"/>
</dbReference>
<evidence type="ECO:0000313" key="11">
    <source>
        <dbReference type="Proteomes" id="UP000315440"/>
    </source>
</evidence>